<protein>
    <recommendedName>
        <fullName evidence="4">Endonuclease/exonuclease/phosphatase domain-containing protein</fullName>
    </recommendedName>
</protein>
<keyword evidence="3" id="KW-1185">Reference proteome</keyword>
<reference evidence="2 3" key="1">
    <citation type="submission" date="2024-01" db="EMBL/GenBank/DDBJ databases">
        <title>The genomes of 5 underutilized Papilionoideae crops provide insights into root nodulation and disease resistanc.</title>
        <authorList>
            <person name="Jiang F."/>
        </authorList>
    </citation>
    <scope>NUCLEOTIDE SEQUENCE [LARGE SCALE GENOMIC DNA]</scope>
    <source>
        <strain evidence="2">JINMINGXINNONG_FW02</strain>
        <tissue evidence="2">Leaves</tissue>
    </source>
</reference>
<dbReference type="Proteomes" id="UP001374584">
    <property type="component" value="Unassembled WGS sequence"/>
</dbReference>
<accession>A0AAN9QZD3</accession>
<evidence type="ECO:0000256" key="1">
    <source>
        <dbReference type="SAM" id="MobiDB-lite"/>
    </source>
</evidence>
<organism evidence="2 3">
    <name type="scientific">Phaseolus coccineus</name>
    <name type="common">Scarlet runner bean</name>
    <name type="synonym">Phaseolus multiflorus</name>
    <dbReference type="NCBI Taxonomy" id="3886"/>
    <lineage>
        <taxon>Eukaryota</taxon>
        <taxon>Viridiplantae</taxon>
        <taxon>Streptophyta</taxon>
        <taxon>Embryophyta</taxon>
        <taxon>Tracheophyta</taxon>
        <taxon>Spermatophyta</taxon>
        <taxon>Magnoliopsida</taxon>
        <taxon>eudicotyledons</taxon>
        <taxon>Gunneridae</taxon>
        <taxon>Pentapetalae</taxon>
        <taxon>rosids</taxon>
        <taxon>fabids</taxon>
        <taxon>Fabales</taxon>
        <taxon>Fabaceae</taxon>
        <taxon>Papilionoideae</taxon>
        <taxon>50 kb inversion clade</taxon>
        <taxon>NPAAA clade</taxon>
        <taxon>indigoferoid/millettioid clade</taxon>
        <taxon>Phaseoleae</taxon>
        <taxon>Phaseolus</taxon>
    </lineage>
</organism>
<name>A0AAN9QZD3_PHACN</name>
<proteinExistence type="predicted"/>
<evidence type="ECO:0000313" key="3">
    <source>
        <dbReference type="Proteomes" id="UP001374584"/>
    </source>
</evidence>
<dbReference type="AlphaFoldDB" id="A0AAN9QZD3"/>
<gene>
    <name evidence="2" type="ORF">VNO80_15569</name>
</gene>
<comment type="caution">
    <text evidence="2">The sequence shown here is derived from an EMBL/GenBank/DDBJ whole genome shotgun (WGS) entry which is preliminary data.</text>
</comment>
<dbReference type="EMBL" id="JAYMYR010000006">
    <property type="protein sequence ID" value="KAK7356300.1"/>
    <property type="molecule type" value="Genomic_DNA"/>
</dbReference>
<feature type="region of interest" description="Disordered" evidence="1">
    <location>
        <begin position="1"/>
        <end position="32"/>
    </location>
</feature>
<evidence type="ECO:0008006" key="4">
    <source>
        <dbReference type="Google" id="ProtNLM"/>
    </source>
</evidence>
<sequence length="438" mass="48468">MEEAGGALSSEFDDEAQTHLGGNGGVATEPTNFGVGTTIIEGEVGEYLYNLPSSEKRSLKEVQSSDGAIQGDVSLKLSREGSINSRSEADTLFEGNKSEVTGLPNVGVGMTDIVGQIGDLMGLSQSPETRRIKEVRRSDVLSREGPQTNLINHRDNSDIGIVEMERSVNMFGEEGEYVKESYKTPERGRRLRTLRETDELRVQPRWRSKGGQGSLHYGNSSSSRFSILSNAESASDIIHCNNRLRNEEFVDESVRIWEVGKQLGMECLGDEGMVTSQLKACNLNDKVALWEDLTVVKGAHQNLVWCFCGDFNAVRTEDERKGARAMAERKHRWDCQGVGEQVGVDMDVAAARMDFIIYADLNVELCRFPLSDVAVVSYQNLFGEGVQRYYFLPLFHLVGQHREVKGNDFRVVAAMKIGKQIGRSRYAGMECGIAACKA</sequence>
<evidence type="ECO:0000313" key="2">
    <source>
        <dbReference type="EMBL" id="KAK7356300.1"/>
    </source>
</evidence>